<dbReference type="Pfam" id="PF00581">
    <property type="entry name" value="Rhodanese"/>
    <property type="match status" value="1"/>
</dbReference>
<dbReference type="RefSeq" id="WP_119339640.1">
    <property type="nucleotide sequence ID" value="NZ_BJXL01000052.1"/>
</dbReference>
<feature type="domain" description="Rhodanese" evidence="2">
    <location>
        <begin position="32"/>
        <end position="120"/>
    </location>
</feature>
<dbReference type="PROSITE" id="PS50206">
    <property type="entry name" value="RHODANESE_3"/>
    <property type="match status" value="1"/>
</dbReference>
<evidence type="ECO:0000259" key="2">
    <source>
        <dbReference type="PROSITE" id="PS50206"/>
    </source>
</evidence>
<dbReference type="InterPro" id="IPR036873">
    <property type="entry name" value="Rhodanese-like_dom_sf"/>
</dbReference>
<dbReference type="CDD" id="cd00158">
    <property type="entry name" value="RHOD"/>
    <property type="match status" value="1"/>
</dbReference>
<dbReference type="SUPFAM" id="SSF52821">
    <property type="entry name" value="Rhodanese/Cell cycle control phosphatase"/>
    <property type="match status" value="1"/>
</dbReference>
<feature type="signal peptide" evidence="1">
    <location>
        <begin position="1"/>
        <end position="17"/>
    </location>
</feature>
<gene>
    <name evidence="3" type="ORF">MHY01S_17610</name>
</gene>
<dbReference type="Gene3D" id="3.40.250.10">
    <property type="entry name" value="Rhodanese-like domain"/>
    <property type="match status" value="1"/>
</dbReference>
<dbReference type="InterPro" id="IPR001763">
    <property type="entry name" value="Rhodanese-like_dom"/>
</dbReference>
<evidence type="ECO:0000313" key="3">
    <source>
        <dbReference type="EMBL" id="GEM83595.1"/>
    </source>
</evidence>
<dbReference type="PANTHER" id="PTHR43031">
    <property type="entry name" value="FAD-DEPENDENT OXIDOREDUCTASE"/>
    <property type="match status" value="1"/>
</dbReference>
<dbReference type="InterPro" id="IPR050229">
    <property type="entry name" value="GlpE_sulfurtransferase"/>
</dbReference>
<evidence type="ECO:0000256" key="1">
    <source>
        <dbReference type="SAM" id="SignalP"/>
    </source>
</evidence>
<reference evidence="3 4" key="1">
    <citation type="submission" date="2019-07" db="EMBL/GenBank/DDBJ databases">
        <title>Whole genome shotgun sequence of Meiothermus hypogaeus NBRC 106114.</title>
        <authorList>
            <person name="Hosoyama A."/>
            <person name="Uohara A."/>
            <person name="Ohji S."/>
            <person name="Ichikawa N."/>
        </authorList>
    </citation>
    <scope>NUCLEOTIDE SEQUENCE [LARGE SCALE GENOMIC DNA]</scope>
    <source>
        <strain evidence="3 4">NBRC 106114</strain>
    </source>
</reference>
<proteinExistence type="predicted"/>
<name>A0A511R1W2_9DEIN</name>
<feature type="chain" id="PRO_5022190514" description="Rhodanese domain-containing protein" evidence="1">
    <location>
        <begin position="18"/>
        <end position="120"/>
    </location>
</feature>
<keyword evidence="1" id="KW-0732">Signal</keyword>
<organism evidence="3 4">
    <name type="scientific">Meiothermus hypogaeus NBRC 106114</name>
    <dbReference type="NCBI Taxonomy" id="1227553"/>
    <lineage>
        <taxon>Bacteria</taxon>
        <taxon>Thermotogati</taxon>
        <taxon>Deinococcota</taxon>
        <taxon>Deinococci</taxon>
        <taxon>Thermales</taxon>
        <taxon>Thermaceae</taxon>
        <taxon>Meiothermus</taxon>
    </lineage>
</organism>
<accession>A0A511R1W2</accession>
<evidence type="ECO:0000313" key="4">
    <source>
        <dbReference type="Proteomes" id="UP000321197"/>
    </source>
</evidence>
<comment type="caution">
    <text evidence="3">The sequence shown here is derived from an EMBL/GenBank/DDBJ whole genome shotgun (WGS) entry which is preliminary data.</text>
</comment>
<protein>
    <recommendedName>
        <fullName evidence="2">Rhodanese domain-containing protein</fullName>
    </recommendedName>
</protein>
<dbReference type="EMBL" id="BJXL01000052">
    <property type="protein sequence ID" value="GEM83595.1"/>
    <property type="molecule type" value="Genomic_DNA"/>
</dbReference>
<dbReference type="AlphaFoldDB" id="A0A511R1W2"/>
<dbReference type="Proteomes" id="UP000321197">
    <property type="component" value="Unassembled WGS sequence"/>
</dbReference>
<dbReference type="SMART" id="SM00450">
    <property type="entry name" value="RHOD"/>
    <property type="match status" value="1"/>
</dbReference>
<sequence length="120" mass="13714">MRIAPLLLLALFSWGLAQPRIVTVDDLRAALANPKVLVIDVRTPQEFAQGHVKGAVNWPLQEIERWWSRVPKDRPVYIHCNTQNRSGVAVQYLMGKGYQNLNLVHGGIQAWMSRKYPITR</sequence>
<dbReference type="OrthoDB" id="9800872at2"/>
<dbReference type="PANTHER" id="PTHR43031:SF1">
    <property type="entry name" value="PYRIDINE NUCLEOTIDE-DISULPHIDE OXIDOREDUCTASE"/>
    <property type="match status" value="1"/>
</dbReference>